<dbReference type="NCBIfam" id="NF006757">
    <property type="entry name" value="PRK09277.1"/>
    <property type="match status" value="1"/>
</dbReference>
<dbReference type="PROSITE" id="PS01244">
    <property type="entry name" value="ACONITASE_2"/>
    <property type="match status" value="1"/>
</dbReference>
<comment type="function">
    <text evidence="10">Catalyzes the isomerization of citrate to isocitrate via cis-aconitate.</text>
</comment>
<dbReference type="Gene3D" id="6.10.190.10">
    <property type="match status" value="1"/>
</dbReference>
<evidence type="ECO:0000256" key="6">
    <source>
        <dbReference type="ARBA" id="ARBA00023004"/>
    </source>
</evidence>
<keyword evidence="8 10" id="KW-0456">Lyase</keyword>
<dbReference type="AlphaFoldDB" id="A0A7I8DR57"/>
<evidence type="ECO:0000313" key="14">
    <source>
        <dbReference type="Proteomes" id="UP000515703"/>
    </source>
</evidence>
<keyword evidence="5" id="KW-0479">Metal-binding</keyword>
<accession>A0A7I8DR57</accession>
<evidence type="ECO:0000256" key="1">
    <source>
        <dbReference type="ARBA" id="ARBA00001966"/>
    </source>
</evidence>
<dbReference type="EMBL" id="AP023368">
    <property type="protein sequence ID" value="BCK00904.1"/>
    <property type="molecule type" value="Genomic_DNA"/>
</dbReference>
<feature type="domain" description="Aconitase/3-isopropylmalate dehydratase large subunit alpha/beta/alpha" evidence="11">
    <location>
        <begin position="69"/>
        <end position="575"/>
    </location>
</feature>
<evidence type="ECO:0000256" key="8">
    <source>
        <dbReference type="ARBA" id="ARBA00023239"/>
    </source>
</evidence>
<dbReference type="GO" id="GO:0051539">
    <property type="term" value="F:4 iron, 4 sulfur cluster binding"/>
    <property type="evidence" value="ECO:0007669"/>
    <property type="project" value="UniProtKB-KW"/>
</dbReference>
<dbReference type="InterPro" id="IPR036008">
    <property type="entry name" value="Aconitase_4Fe-4S_dom"/>
</dbReference>
<dbReference type="GO" id="GO:0006099">
    <property type="term" value="P:tricarboxylic acid cycle"/>
    <property type="evidence" value="ECO:0007669"/>
    <property type="project" value="UniProtKB-UniPathway"/>
</dbReference>
<sequence length="910" mass="101029">MRKNIKERALRYFTHGGKSYAYYSINSLKEEGYSIEKLPITIRILLEGAIRQFDGSRITEEHIYRLAGWKKENIEKNEVPFMPSRVLLQDFTGVPVLVDLASMGLAIKNIVKEAPKGDKNSINIEPEIPVELVIDHSVQVDSYGQETSLAENVKLEFERNQERYEFLKWAKSSFKKLRVVPPGMGIIHQVNLEYLARVVTMKEEKGEVFLFPDTLVGTDSHTTMINGLGVLGWGVGGIEAEAIMLGEPSFMMLPKVVGVKLVGKLQEGATATDLALTVTALLRKVGVVGQFVEFYGEGLKHLTLSDRATIANMAPEYGATCGYFPFDEESYRYLLLTGRPTEEADRIKAYLSQNGFVRDDNQEIEYTKEIEIDLSSVTASLAGPKRPQDIVPLQQVKNYFKECITNNSGNLGYGLTEKEIEKKAKLTINGKAAAIGTADIVLAAITSCTNTSNPNVMLGAGLMAKKAVGLGLQVPPYVKTSLTPGSQVVSDYLTRAGLTPYLEQLGFHVVGYGCATCIGNSGKLLPEIEEVITKENLLTVSVLSGNRNFEGRIHPLIKANFLASPILVIAYALAGTILIDFSKEPVGINTEGRKIFLADIWPTSEEIEAVKASAIKEEMFQDRYEKVWQGDKNWQALKSEGTDTFSFIEESTYIRNPPYFESLAHTRNTEKELKDLRVLAKFKDSVTTDHISPAGNIGKDTPAGRYLQEKGIAIKDFNTYGSRRGNHEVMMRGTFANIRIKNQLAEGVEGGFTKYYKTGEILSIYEAALLYKQEKRGLLVIAGKDYGMGSSRDWAAKGTALLGVKAVLAESFERIHRSNLVMMGVLPYEFIEGESADSLGLTGEEVYSFQVEEDKNIPLFATALKEDGNSITFQVNLRIDSPVEWEYYRNGGILPMIARQRLSHHPEHRA</sequence>
<dbReference type="PROSITE" id="PS00450">
    <property type="entry name" value="ACONITASE_1"/>
    <property type="match status" value="1"/>
</dbReference>
<dbReference type="InterPro" id="IPR001030">
    <property type="entry name" value="Acoase/IPM_deHydtase_lsu_aba"/>
</dbReference>
<comment type="similarity">
    <text evidence="3 10">Belongs to the aconitase/IPM isomerase family.</text>
</comment>
<dbReference type="InterPro" id="IPR015928">
    <property type="entry name" value="Aconitase/3IPM_dehydase_swvl"/>
</dbReference>
<dbReference type="InterPro" id="IPR044137">
    <property type="entry name" value="AcnA_IRP_Swivel"/>
</dbReference>
<dbReference type="InterPro" id="IPR000573">
    <property type="entry name" value="AconitaseA/IPMdHydase_ssu_swvl"/>
</dbReference>
<protein>
    <recommendedName>
        <fullName evidence="10">Aconitate hydratase</fullName>
        <shortName evidence="10">Aconitase</shortName>
        <ecNumber evidence="10">4.2.1.3</ecNumber>
    </recommendedName>
</protein>
<dbReference type="PANTHER" id="PTHR11670">
    <property type="entry name" value="ACONITASE/IRON-RESPONSIVE ELEMENT FAMILY MEMBER"/>
    <property type="match status" value="1"/>
</dbReference>
<comment type="cofactor">
    <cofactor evidence="1">
        <name>[4Fe-4S] cluster</name>
        <dbReference type="ChEBI" id="CHEBI:49883"/>
    </cofactor>
</comment>
<evidence type="ECO:0000256" key="9">
    <source>
        <dbReference type="ARBA" id="ARBA00023501"/>
    </source>
</evidence>
<dbReference type="UniPathway" id="UPA00223">
    <property type="reaction ID" value="UER00718"/>
</dbReference>
<comment type="pathway">
    <text evidence="2">Carbohydrate metabolism; tricarboxylic acid cycle; isocitrate from oxaloacetate: step 2/2.</text>
</comment>
<evidence type="ECO:0000313" key="13">
    <source>
        <dbReference type="EMBL" id="BCK00904.1"/>
    </source>
</evidence>
<reference evidence="13 14" key="2">
    <citation type="submission" date="2020-08" db="EMBL/GenBank/DDBJ databases">
        <authorList>
            <person name="Ueki A."/>
            <person name="Tonouchi A."/>
        </authorList>
    </citation>
    <scope>NUCLEOTIDE SEQUENCE [LARGE SCALE GENOMIC DNA]</scope>
    <source>
        <strain evidence="13 14">CTTW</strain>
    </source>
</reference>
<evidence type="ECO:0000259" key="12">
    <source>
        <dbReference type="Pfam" id="PF00694"/>
    </source>
</evidence>
<dbReference type="Gene3D" id="3.30.499.10">
    <property type="entry name" value="Aconitase, domain 3"/>
    <property type="match status" value="2"/>
</dbReference>
<keyword evidence="10" id="KW-0004">4Fe-4S</keyword>
<dbReference type="RefSeq" id="WP_185256530.1">
    <property type="nucleotide sequence ID" value="NZ_AP023368.1"/>
</dbReference>
<dbReference type="NCBIfam" id="TIGR01341">
    <property type="entry name" value="aconitase_1"/>
    <property type="match status" value="1"/>
</dbReference>
<dbReference type="NCBIfam" id="NF009520">
    <property type="entry name" value="PRK12881.1"/>
    <property type="match status" value="1"/>
</dbReference>
<dbReference type="InterPro" id="IPR006249">
    <property type="entry name" value="Aconitase/IRP2"/>
</dbReference>
<keyword evidence="7 10" id="KW-0411">Iron-sulfur</keyword>
<evidence type="ECO:0000256" key="10">
    <source>
        <dbReference type="RuleBase" id="RU361275"/>
    </source>
</evidence>
<dbReference type="Proteomes" id="UP000515703">
    <property type="component" value="Chromosome"/>
</dbReference>
<evidence type="ECO:0000256" key="4">
    <source>
        <dbReference type="ARBA" id="ARBA00011245"/>
    </source>
</evidence>
<dbReference type="FunFam" id="3.30.499.10:FF:000005">
    <property type="entry name" value="cytoplasmic aconitate hydratase"/>
    <property type="match status" value="1"/>
</dbReference>
<evidence type="ECO:0000256" key="5">
    <source>
        <dbReference type="ARBA" id="ARBA00022723"/>
    </source>
</evidence>
<dbReference type="GO" id="GO:0046872">
    <property type="term" value="F:metal ion binding"/>
    <property type="evidence" value="ECO:0007669"/>
    <property type="project" value="UniProtKB-KW"/>
</dbReference>
<comment type="catalytic activity">
    <reaction evidence="9 10">
        <text>citrate = D-threo-isocitrate</text>
        <dbReference type="Rhea" id="RHEA:10336"/>
        <dbReference type="ChEBI" id="CHEBI:15562"/>
        <dbReference type="ChEBI" id="CHEBI:16947"/>
        <dbReference type="EC" id="4.2.1.3"/>
    </reaction>
</comment>
<organism evidence="13 14">
    <name type="scientific">Anaerocolumna chitinilytica</name>
    <dbReference type="NCBI Taxonomy" id="1727145"/>
    <lineage>
        <taxon>Bacteria</taxon>
        <taxon>Bacillati</taxon>
        <taxon>Bacillota</taxon>
        <taxon>Clostridia</taxon>
        <taxon>Lachnospirales</taxon>
        <taxon>Lachnospiraceae</taxon>
        <taxon>Anaerocolumna</taxon>
    </lineage>
</organism>
<dbReference type="GO" id="GO:0003994">
    <property type="term" value="F:aconitate hydratase activity"/>
    <property type="evidence" value="ECO:0007669"/>
    <property type="project" value="UniProtKB-EC"/>
</dbReference>
<feature type="domain" description="Aconitase A/isopropylmalate dehydratase small subunit swivel" evidence="12">
    <location>
        <begin position="705"/>
        <end position="831"/>
    </location>
</feature>
<dbReference type="Pfam" id="PF00330">
    <property type="entry name" value="Aconitase"/>
    <property type="match status" value="1"/>
</dbReference>
<dbReference type="SUPFAM" id="SSF53732">
    <property type="entry name" value="Aconitase iron-sulfur domain"/>
    <property type="match status" value="1"/>
</dbReference>
<evidence type="ECO:0000256" key="7">
    <source>
        <dbReference type="ARBA" id="ARBA00023014"/>
    </source>
</evidence>
<name>A0A7I8DR57_9FIRM</name>
<evidence type="ECO:0000256" key="2">
    <source>
        <dbReference type="ARBA" id="ARBA00004717"/>
    </source>
</evidence>
<dbReference type="EC" id="4.2.1.3" evidence="10"/>
<dbReference type="Gene3D" id="3.20.19.10">
    <property type="entry name" value="Aconitase, domain 4"/>
    <property type="match status" value="1"/>
</dbReference>
<dbReference type="FunFam" id="3.20.19.10:FF:000001">
    <property type="entry name" value="Aconitate hydratase"/>
    <property type="match status" value="1"/>
</dbReference>
<comment type="subunit">
    <text evidence="4">Monomer.</text>
</comment>
<reference evidence="13 14" key="1">
    <citation type="submission" date="2020-08" db="EMBL/GenBank/DDBJ databases">
        <title>Draft genome sequencing of an Anaerocolumna strain isolated from anoxic soil subjected to BSD treatment.</title>
        <authorList>
            <person name="Uek A."/>
            <person name="Tonouchi A."/>
        </authorList>
    </citation>
    <scope>NUCLEOTIDE SEQUENCE [LARGE SCALE GENOMIC DNA]</scope>
    <source>
        <strain evidence="13 14">CTTW</strain>
    </source>
</reference>
<keyword evidence="6 10" id="KW-0408">Iron</keyword>
<proteinExistence type="inferred from homology"/>
<dbReference type="KEGG" id="acht:bsdcttw_39440"/>
<dbReference type="InterPro" id="IPR018136">
    <property type="entry name" value="Aconitase_4Fe-4S_BS"/>
</dbReference>
<gene>
    <name evidence="13" type="primary">citB</name>
    <name evidence="13" type="ORF">bsdcttw_39440</name>
</gene>
<evidence type="ECO:0000259" key="11">
    <source>
        <dbReference type="Pfam" id="PF00330"/>
    </source>
</evidence>
<evidence type="ECO:0000256" key="3">
    <source>
        <dbReference type="ARBA" id="ARBA00007185"/>
    </source>
</evidence>
<dbReference type="Pfam" id="PF00694">
    <property type="entry name" value="Aconitase_C"/>
    <property type="match status" value="1"/>
</dbReference>
<dbReference type="InterPro" id="IPR015931">
    <property type="entry name" value="Acnase/IPM_dHydase_lsu_aba_1/3"/>
</dbReference>
<dbReference type="CDD" id="cd01580">
    <property type="entry name" value="AcnA_IRP_Swivel"/>
    <property type="match status" value="1"/>
</dbReference>
<keyword evidence="14" id="KW-1185">Reference proteome</keyword>
<dbReference type="PRINTS" id="PR00415">
    <property type="entry name" value="ACONITASE"/>
</dbReference>
<dbReference type="SUPFAM" id="SSF52016">
    <property type="entry name" value="LeuD/IlvD-like"/>
    <property type="match status" value="1"/>
</dbReference>